<keyword evidence="2" id="KW-1185">Reference proteome</keyword>
<dbReference type="RefSeq" id="WP_011808476.1">
    <property type="nucleotide sequence ID" value="NC_008786.1"/>
</dbReference>
<dbReference type="InterPro" id="IPR034756">
    <property type="entry name" value="T2SSM_b"/>
</dbReference>
<reference evidence="2" key="1">
    <citation type="submission" date="2006-12" db="EMBL/GenBank/DDBJ databases">
        <title>Complete sequence of chromosome 1 of Verminephrobacter eiseniae EF01-2.</title>
        <authorList>
            <person name="Copeland A."/>
            <person name="Lucas S."/>
            <person name="Lapidus A."/>
            <person name="Barry K."/>
            <person name="Detter J.C."/>
            <person name="Glavina del Rio T."/>
            <person name="Dalin E."/>
            <person name="Tice H."/>
            <person name="Pitluck S."/>
            <person name="Chertkov O."/>
            <person name="Brettin T."/>
            <person name="Bruce D."/>
            <person name="Han C."/>
            <person name="Tapia R."/>
            <person name="Gilna P."/>
            <person name="Schmutz J."/>
            <person name="Larimer F."/>
            <person name="Land M."/>
            <person name="Hauser L."/>
            <person name="Kyrpides N."/>
            <person name="Kim E."/>
            <person name="Stahl D."/>
            <person name="Richardson P."/>
        </authorList>
    </citation>
    <scope>NUCLEOTIDE SEQUENCE [LARGE SCALE GENOMIC DNA]</scope>
    <source>
        <strain evidence="2">EF01-2</strain>
    </source>
</reference>
<protein>
    <submittedName>
        <fullName evidence="1">General secretion pathway protein M</fullName>
    </submittedName>
</protein>
<accession>A1WFQ5</accession>
<dbReference type="Pfam" id="PF10741">
    <property type="entry name" value="T2SSM_b"/>
    <property type="match status" value="1"/>
</dbReference>
<dbReference type="KEGG" id="vei:Veis_0680"/>
<evidence type="ECO:0000313" key="1">
    <source>
        <dbReference type="EMBL" id="ABM56462.1"/>
    </source>
</evidence>
<dbReference type="HOGENOM" id="CLU_1419404_0_0_4"/>
<sequence length="185" mass="19833">MKPGTRLLTPQSLLLLLVAAVALPLAAGGAYVLQKHQWAQERLDQLAPRYARLLGLQGSADQLRAANAQAHALLAQYVYAANLDASQVGNNAQQRIRDIFSAAGLQIVSSQVLPPKEQGNVDQIPLAVRTEGELMALQSALAVMSSQNPAIIIDGLNVQTLGAVNADKPQKLSIQFDLFVLRVRP</sequence>
<dbReference type="AlphaFoldDB" id="A1WFQ5"/>
<evidence type="ECO:0000313" key="2">
    <source>
        <dbReference type="Proteomes" id="UP000000374"/>
    </source>
</evidence>
<dbReference type="GeneID" id="76459376"/>
<gene>
    <name evidence="1" type="ordered locus">Veis_0680</name>
</gene>
<proteinExistence type="predicted"/>
<dbReference type="NCBIfam" id="NF040576">
    <property type="entry name" value="T2SS_GspM_XpsM"/>
    <property type="match status" value="1"/>
</dbReference>
<dbReference type="EMBL" id="CP000542">
    <property type="protein sequence ID" value="ABM56462.1"/>
    <property type="molecule type" value="Genomic_DNA"/>
</dbReference>
<dbReference type="Proteomes" id="UP000000374">
    <property type="component" value="Chromosome"/>
</dbReference>
<organism evidence="1 2">
    <name type="scientific">Verminephrobacter eiseniae (strain EF01-2)</name>
    <dbReference type="NCBI Taxonomy" id="391735"/>
    <lineage>
        <taxon>Bacteria</taxon>
        <taxon>Pseudomonadati</taxon>
        <taxon>Pseudomonadota</taxon>
        <taxon>Betaproteobacteria</taxon>
        <taxon>Burkholderiales</taxon>
        <taxon>Comamonadaceae</taxon>
        <taxon>Verminephrobacter</taxon>
    </lineage>
</organism>
<dbReference type="OrthoDB" id="8904003at2"/>
<dbReference type="STRING" id="391735.Veis_0680"/>
<dbReference type="eggNOG" id="ENOG5032V8G">
    <property type="taxonomic scope" value="Bacteria"/>
</dbReference>
<name>A1WFQ5_VEREI</name>